<evidence type="ECO:0000313" key="2">
    <source>
        <dbReference type="Proteomes" id="UP000006744"/>
    </source>
</evidence>
<dbReference type="AlphaFoldDB" id="B7IYU9"/>
<dbReference type="KEGG" id="bcg:BCG9842_0158"/>
<dbReference type="Proteomes" id="UP000006744">
    <property type="component" value="Plasmid pG9842_209"/>
</dbReference>
<geneLocation type="plasmid" evidence="1 2">
    <name>pG9842_209</name>
</geneLocation>
<dbReference type="EMBL" id="CP001187">
    <property type="protein sequence ID" value="ACK98656.1"/>
    <property type="molecule type" value="Genomic_DNA"/>
</dbReference>
<gene>
    <name evidence="1" type="ordered locus">BCG9842_0158</name>
</gene>
<dbReference type="HOGENOM" id="CLU_3324064_0_0_9"/>
<accession>B7IYU9</accession>
<organism evidence="1 2">
    <name type="scientific">Bacillus cereus (strain G9842)</name>
    <dbReference type="NCBI Taxonomy" id="405531"/>
    <lineage>
        <taxon>Bacteria</taxon>
        <taxon>Bacillati</taxon>
        <taxon>Bacillota</taxon>
        <taxon>Bacilli</taxon>
        <taxon>Bacillales</taxon>
        <taxon>Bacillaceae</taxon>
        <taxon>Bacillus</taxon>
        <taxon>Bacillus cereus group</taxon>
    </lineage>
</organism>
<name>B7IYU9_BACC2</name>
<reference evidence="1 2" key="1">
    <citation type="submission" date="2008-10" db="EMBL/GenBank/DDBJ databases">
        <title>Genome sequence of Bacillus cereus G9842.</title>
        <authorList>
            <person name="Dodson R.J."/>
            <person name="Durkin A.S."/>
            <person name="Rosovitz M.J."/>
            <person name="Rasko D.A."/>
            <person name="Hoffmaster A."/>
            <person name="Ravel J."/>
            <person name="Sutton G."/>
        </authorList>
    </citation>
    <scope>NUCLEOTIDE SEQUENCE [LARGE SCALE GENOMIC DNA]</scope>
    <source>
        <strain evidence="1 2">G9842</strain>
        <plasmid evidence="1 2">pG9842_209</plasmid>
    </source>
</reference>
<proteinExistence type="predicted"/>
<keyword evidence="1" id="KW-0614">Plasmid</keyword>
<sequence length="38" mass="4490">MVGIQWDRYVIIINPIVIRKIRNTNIGGLHERSIIKFI</sequence>
<protein>
    <submittedName>
        <fullName evidence="1">Uncharacterized protein</fullName>
    </submittedName>
</protein>
<evidence type="ECO:0000313" key="1">
    <source>
        <dbReference type="EMBL" id="ACK98656.1"/>
    </source>
</evidence>